<accession>A0AAP0P6P6</accession>
<gene>
    <name evidence="2" type="ORF">Scep_012675</name>
</gene>
<feature type="region of interest" description="Disordered" evidence="1">
    <location>
        <begin position="134"/>
        <end position="207"/>
    </location>
</feature>
<feature type="compositionally biased region" description="Basic and acidic residues" evidence="1">
    <location>
        <begin position="181"/>
        <end position="190"/>
    </location>
</feature>
<sequence>MRASYDAKPSVRYGALMHELRVLGVRLDFVTNEAWNRYREYWVGADFKASLRRLHITKRALDNEDVTPNDVLLYVYTKDHDGVTFTDGRSARFHIMRRREEHTQVTLDQPVVEEQFYYNTTGDCPKGRVYGLGSLSSKKRKYGDPSASIVITSRAPPPPPPPPPLPPPQEHHQQVGVDPAHSSEHQHNNDDQDIWEWMDEEHLSDER</sequence>
<name>A0AAP0P6P6_9MAGN</name>
<dbReference type="AlphaFoldDB" id="A0AAP0P6P6"/>
<evidence type="ECO:0000313" key="3">
    <source>
        <dbReference type="Proteomes" id="UP001419268"/>
    </source>
</evidence>
<evidence type="ECO:0000256" key="1">
    <source>
        <dbReference type="SAM" id="MobiDB-lite"/>
    </source>
</evidence>
<dbReference type="EMBL" id="JBBNAG010000005">
    <property type="protein sequence ID" value="KAK9133147.1"/>
    <property type="molecule type" value="Genomic_DNA"/>
</dbReference>
<dbReference type="Proteomes" id="UP001419268">
    <property type="component" value="Unassembled WGS sequence"/>
</dbReference>
<proteinExistence type="predicted"/>
<evidence type="ECO:0000313" key="2">
    <source>
        <dbReference type="EMBL" id="KAK9133147.1"/>
    </source>
</evidence>
<comment type="caution">
    <text evidence="2">The sequence shown here is derived from an EMBL/GenBank/DDBJ whole genome shotgun (WGS) entry which is preliminary data.</text>
</comment>
<keyword evidence="3" id="KW-1185">Reference proteome</keyword>
<reference evidence="2 3" key="1">
    <citation type="submission" date="2024-01" db="EMBL/GenBank/DDBJ databases">
        <title>Genome assemblies of Stephania.</title>
        <authorList>
            <person name="Yang L."/>
        </authorList>
    </citation>
    <scope>NUCLEOTIDE SEQUENCE [LARGE SCALE GENOMIC DNA]</scope>
    <source>
        <strain evidence="2">JXDWG</strain>
        <tissue evidence="2">Leaf</tissue>
    </source>
</reference>
<protein>
    <submittedName>
        <fullName evidence="2">Uncharacterized protein</fullName>
    </submittedName>
</protein>
<feature type="compositionally biased region" description="Pro residues" evidence="1">
    <location>
        <begin position="155"/>
        <end position="168"/>
    </location>
</feature>
<organism evidence="2 3">
    <name type="scientific">Stephania cephalantha</name>
    <dbReference type="NCBI Taxonomy" id="152367"/>
    <lineage>
        <taxon>Eukaryota</taxon>
        <taxon>Viridiplantae</taxon>
        <taxon>Streptophyta</taxon>
        <taxon>Embryophyta</taxon>
        <taxon>Tracheophyta</taxon>
        <taxon>Spermatophyta</taxon>
        <taxon>Magnoliopsida</taxon>
        <taxon>Ranunculales</taxon>
        <taxon>Menispermaceae</taxon>
        <taxon>Menispermoideae</taxon>
        <taxon>Cissampelideae</taxon>
        <taxon>Stephania</taxon>
    </lineage>
</organism>